<evidence type="ECO:0000313" key="2">
    <source>
        <dbReference type="EMBL" id="HGI43081.1"/>
    </source>
</evidence>
<evidence type="ECO:0000256" key="1">
    <source>
        <dbReference type="SAM" id="Phobius"/>
    </source>
</evidence>
<comment type="caution">
    <text evidence="2">The sequence shown here is derived from an EMBL/GenBank/DDBJ whole genome shotgun (WGS) entry which is preliminary data.</text>
</comment>
<protein>
    <submittedName>
        <fullName evidence="2">Uncharacterized protein</fullName>
    </submittedName>
</protein>
<keyword evidence="1" id="KW-0472">Membrane</keyword>
<name>A0A7C4B8U5_THEPE</name>
<feature type="transmembrane region" description="Helical" evidence="1">
    <location>
        <begin position="7"/>
        <end position="26"/>
    </location>
</feature>
<proteinExistence type="predicted"/>
<dbReference type="EMBL" id="DTFI01000050">
    <property type="protein sequence ID" value="HGI43081.1"/>
    <property type="molecule type" value="Genomic_DNA"/>
</dbReference>
<reference evidence="2" key="1">
    <citation type="journal article" date="2020" name="mSystems">
        <title>Genome- and Community-Level Interaction Insights into Carbon Utilization and Element Cycling Functions of Hydrothermarchaeota in Hydrothermal Sediment.</title>
        <authorList>
            <person name="Zhou Z."/>
            <person name="Liu Y."/>
            <person name="Xu W."/>
            <person name="Pan J."/>
            <person name="Luo Z.H."/>
            <person name="Li M."/>
        </authorList>
    </citation>
    <scope>NUCLEOTIDE SEQUENCE [LARGE SCALE GENOMIC DNA]</scope>
    <source>
        <strain evidence="2">SpSt-735</strain>
    </source>
</reference>
<organism evidence="2">
    <name type="scientific">Thermofilum pendens</name>
    <dbReference type="NCBI Taxonomy" id="2269"/>
    <lineage>
        <taxon>Archaea</taxon>
        <taxon>Thermoproteota</taxon>
        <taxon>Thermoprotei</taxon>
        <taxon>Thermofilales</taxon>
        <taxon>Thermofilaceae</taxon>
        <taxon>Thermofilum</taxon>
    </lineage>
</organism>
<keyword evidence="1" id="KW-0812">Transmembrane</keyword>
<gene>
    <name evidence="2" type="ORF">ENV17_01675</name>
</gene>
<sequence length="242" mass="26208">MIVLREAVFLLLVILVMYEAIEYYAVNSARLTLVEPVGAVEGSRIIARVYYENPAPLPVYVLNLTLNVECDGTMMNSQIADFSLPAGSSGGLLVSMRAEQPPRGTCTARASAELATSLLRIVRMPVARKSVTSSFELPRFGGVLLWAGWNTTWIEAGKCAEVIVLASPGVSYTAYVLEDSPGKPPEKKMEFSGQGNTTKVFCAPVGANPLVVRGYFVALESRELGVAWTQSSSYPPRLKLRG</sequence>
<accession>A0A7C4B8U5</accession>
<dbReference type="AlphaFoldDB" id="A0A7C4B8U5"/>
<keyword evidence="1" id="KW-1133">Transmembrane helix</keyword>